<dbReference type="PROSITE" id="PS51419">
    <property type="entry name" value="RAB"/>
    <property type="match status" value="1"/>
</dbReference>
<evidence type="ECO:0000313" key="2">
    <source>
        <dbReference type="Proteomes" id="UP000887577"/>
    </source>
</evidence>
<dbReference type="PROSITE" id="PS51421">
    <property type="entry name" value="RAS"/>
    <property type="match status" value="1"/>
</dbReference>
<evidence type="ECO:0000256" key="1">
    <source>
        <dbReference type="ARBA" id="ARBA00006270"/>
    </source>
</evidence>
<dbReference type="Pfam" id="PF00071">
    <property type="entry name" value="Ras"/>
    <property type="match status" value="1"/>
</dbReference>
<dbReference type="NCBIfam" id="TIGR00231">
    <property type="entry name" value="small_GTP"/>
    <property type="match status" value="1"/>
</dbReference>
<dbReference type="GO" id="GO:0003924">
    <property type="term" value="F:GTPase activity"/>
    <property type="evidence" value="ECO:0007669"/>
    <property type="project" value="InterPro"/>
</dbReference>
<protein>
    <submittedName>
        <fullName evidence="3">Uncharacterized protein</fullName>
    </submittedName>
</protein>
<dbReference type="SMART" id="SM00175">
    <property type="entry name" value="RAB"/>
    <property type="match status" value="1"/>
</dbReference>
<evidence type="ECO:0000313" key="3">
    <source>
        <dbReference type="WBParaSite" id="PSU_v2.g5017.t1"/>
    </source>
</evidence>
<dbReference type="InterPro" id="IPR027417">
    <property type="entry name" value="P-loop_NTPase"/>
</dbReference>
<organism evidence="2 3">
    <name type="scientific">Panagrolaimus superbus</name>
    <dbReference type="NCBI Taxonomy" id="310955"/>
    <lineage>
        <taxon>Eukaryota</taxon>
        <taxon>Metazoa</taxon>
        <taxon>Ecdysozoa</taxon>
        <taxon>Nematoda</taxon>
        <taxon>Chromadorea</taxon>
        <taxon>Rhabditida</taxon>
        <taxon>Tylenchina</taxon>
        <taxon>Panagrolaimomorpha</taxon>
        <taxon>Panagrolaimoidea</taxon>
        <taxon>Panagrolaimidae</taxon>
        <taxon>Panagrolaimus</taxon>
    </lineage>
</organism>
<sequence>MKPSDNENDIFKIVMFGSSGVGKYSIFERFIFDKYRPIKNCIIGAEFANKKIKIYENDEIQGQLWTTSGNERYRPLIKSYVKDAQGIILVYDITDKNSFDEMKLWFEELCKHVESKITLALIGNKNDLESSREISTDIGSKFAEEHQFLFFEETSALNSTNVEKVFVQIFKKIVEIQR</sequence>
<keyword evidence="2" id="KW-1185">Reference proteome</keyword>
<dbReference type="SUPFAM" id="SSF52540">
    <property type="entry name" value="P-loop containing nucleoside triphosphate hydrolases"/>
    <property type="match status" value="1"/>
</dbReference>
<dbReference type="AlphaFoldDB" id="A0A914Z434"/>
<dbReference type="Gene3D" id="3.40.50.300">
    <property type="entry name" value="P-loop containing nucleotide triphosphate hydrolases"/>
    <property type="match status" value="1"/>
</dbReference>
<dbReference type="InterPro" id="IPR050209">
    <property type="entry name" value="Rab_GTPases_membrane_traffic"/>
</dbReference>
<proteinExistence type="inferred from homology"/>
<name>A0A914Z434_9BILA</name>
<accession>A0A914Z434</accession>
<dbReference type="Proteomes" id="UP000887577">
    <property type="component" value="Unplaced"/>
</dbReference>
<reference evidence="3" key="1">
    <citation type="submission" date="2022-11" db="UniProtKB">
        <authorList>
            <consortium name="WormBaseParasite"/>
        </authorList>
    </citation>
    <scope>IDENTIFICATION</scope>
</reference>
<dbReference type="WBParaSite" id="PSU_v2.g5017.t1">
    <property type="protein sequence ID" value="PSU_v2.g5017.t1"/>
    <property type="gene ID" value="PSU_v2.g5017"/>
</dbReference>
<dbReference type="FunFam" id="3.40.50.300:FF:001447">
    <property type="entry name" value="Ras-related protein Rab-1B"/>
    <property type="match status" value="1"/>
</dbReference>
<dbReference type="PANTHER" id="PTHR47979">
    <property type="entry name" value="DRAB11-RELATED"/>
    <property type="match status" value="1"/>
</dbReference>
<comment type="similarity">
    <text evidence="1">Belongs to the small GTPase superfamily. Rab family.</text>
</comment>
<dbReference type="SMART" id="SM00174">
    <property type="entry name" value="RHO"/>
    <property type="match status" value="1"/>
</dbReference>
<dbReference type="InterPro" id="IPR001806">
    <property type="entry name" value="Small_GTPase"/>
</dbReference>
<dbReference type="PRINTS" id="PR00449">
    <property type="entry name" value="RASTRNSFRMNG"/>
</dbReference>
<dbReference type="GO" id="GO:0005525">
    <property type="term" value="F:GTP binding"/>
    <property type="evidence" value="ECO:0007669"/>
    <property type="project" value="InterPro"/>
</dbReference>
<dbReference type="InterPro" id="IPR005225">
    <property type="entry name" value="Small_GTP-bd"/>
</dbReference>
<dbReference type="SMART" id="SM00173">
    <property type="entry name" value="RAS"/>
    <property type="match status" value="1"/>
</dbReference>